<comment type="caution">
    <text evidence="4">The sequence shown here is derived from an EMBL/GenBank/DDBJ whole genome shotgun (WGS) entry which is preliminary data.</text>
</comment>
<comment type="similarity">
    <text evidence="1">Belongs to the N-acylglucosamine 2-epimerase family.</text>
</comment>
<organism evidence="4 5">
    <name type="scientific">Roseateles depolymerans</name>
    <dbReference type="NCBI Taxonomy" id="76731"/>
    <lineage>
        <taxon>Bacteria</taxon>
        <taxon>Pseudomonadati</taxon>
        <taxon>Pseudomonadota</taxon>
        <taxon>Betaproteobacteria</taxon>
        <taxon>Burkholderiales</taxon>
        <taxon>Sphaerotilaceae</taxon>
        <taxon>Roseateles</taxon>
    </lineage>
</organism>
<dbReference type="Proteomes" id="UP000249633">
    <property type="component" value="Unassembled WGS sequence"/>
</dbReference>
<evidence type="ECO:0000256" key="3">
    <source>
        <dbReference type="SAM" id="SignalP"/>
    </source>
</evidence>
<dbReference type="GO" id="GO:0016853">
    <property type="term" value="F:isomerase activity"/>
    <property type="evidence" value="ECO:0007669"/>
    <property type="project" value="UniProtKB-KW"/>
</dbReference>
<dbReference type="InterPro" id="IPR012341">
    <property type="entry name" value="6hp_glycosidase-like_sf"/>
</dbReference>
<evidence type="ECO:0000313" key="5">
    <source>
        <dbReference type="Proteomes" id="UP000249633"/>
    </source>
</evidence>
<proteinExistence type="inferred from homology"/>
<feature type="signal peptide" evidence="3">
    <location>
        <begin position="1"/>
        <end position="19"/>
    </location>
</feature>
<name>A0A2W5DHV3_9BURK</name>
<dbReference type="InterPro" id="IPR010819">
    <property type="entry name" value="AGE/CE"/>
</dbReference>
<gene>
    <name evidence="4" type="ORF">DI603_15340</name>
</gene>
<dbReference type="GO" id="GO:0005975">
    <property type="term" value="P:carbohydrate metabolic process"/>
    <property type="evidence" value="ECO:0007669"/>
    <property type="project" value="InterPro"/>
</dbReference>
<evidence type="ECO:0000256" key="1">
    <source>
        <dbReference type="ARBA" id="ARBA00008558"/>
    </source>
</evidence>
<evidence type="ECO:0008006" key="6">
    <source>
        <dbReference type="Google" id="ProtNLM"/>
    </source>
</evidence>
<reference evidence="4 5" key="1">
    <citation type="submission" date="2017-08" db="EMBL/GenBank/DDBJ databases">
        <title>Infants hospitalized years apart are colonized by the same room-sourced microbial strains.</title>
        <authorList>
            <person name="Brooks B."/>
            <person name="Olm M.R."/>
            <person name="Firek B.A."/>
            <person name="Baker R."/>
            <person name="Thomas B.C."/>
            <person name="Morowitz M.J."/>
            <person name="Banfield J.F."/>
        </authorList>
    </citation>
    <scope>NUCLEOTIDE SEQUENCE [LARGE SCALE GENOMIC DNA]</scope>
    <source>
        <strain evidence="4">S2_012_000_R2_81</strain>
    </source>
</reference>
<dbReference type="SUPFAM" id="SSF48208">
    <property type="entry name" value="Six-hairpin glycosidases"/>
    <property type="match status" value="1"/>
</dbReference>
<dbReference type="Gene3D" id="1.50.10.10">
    <property type="match status" value="1"/>
</dbReference>
<accession>A0A2W5DHV3</accession>
<sequence length="432" mass="47217">MLKRRSALLVLSSLLPTLATVGCSDPESKARGAINVDWHRRDLVDGLLAPWLAHAARPNGAFQPQLDHAWRPTAEAELGLTHHARLVFSMAVGHEVTLEPRFLDAARRGADFLLDSFADTQYGGFFHSVTVEGQPKAGIKRAYDHACALLALAEVARISGQARYREAALQAWQQIDTRFRDPAGGLYNECGRDWQPMPGARTQNPVMHMFEAVLALHAATGAAEAQAGARRLGDFVCYRLLQGMPENQGGGARVPEWFDDAWKPLPTKAAGGYIDLGHQFEWSHLLSQGAALSPLYGQVAERVLTYALAEGYDEVDGGCHRRAFPDAGQKPELDKGWWQQAECLHALLVAAHGSGRNDLWRRYEQTLDLIRNELVDGDTAGWRAADALPCRSGSCQDRQPEPYHMAQLHRSALRLAGALPAARAASAASATT</sequence>
<feature type="chain" id="PRO_5015948857" description="N-acylglucosamine 2-epimerase" evidence="3">
    <location>
        <begin position="20"/>
        <end position="432"/>
    </location>
</feature>
<evidence type="ECO:0000256" key="2">
    <source>
        <dbReference type="ARBA" id="ARBA00023235"/>
    </source>
</evidence>
<dbReference type="AlphaFoldDB" id="A0A2W5DHV3"/>
<dbReference type="PANTHER" id="PTHR15108">
    <property type="entry name" value="N-ACYLGLUCOSAMINE-2-EPIMERASE"/>
    <property type="match status" value="1"/>
</dbReference>
<dbReference type="PROSITE" id="PS51257">
    <property type="entry name" value="PROKAR_LIPOPROTEIN"/>
    <property type="match status" value="1"/>
</dbReference>
<keyword evidence="3" id="KW-0732">Signal</keyword>
<dbReference type="Pfam" id="PF07221">
    <property type="entry name" value="GlcNAc_2-epim"/>
    <property type="match status" value="1"/>
</dbReference>
<evidence type="ECO:0000313" key="4">
    <source>
        <dbReference type="EMBL" id="PZP30133.1"/>
    </source>
</evidence>
<dbReference type="InterPro" id="IPR008928">
    <property type="entry name" value="6-hairpin_glycosidase_sf"/>
</dbReference>
<dbReference type="EMBL" id="QFOD01000015">
    <property type="protein sequence ID" value="PZP30133.1"/>
    <property type="molecule type" value="Genomic_DNA"/>
</dbReference>
<protein>
    <recommendedName>
        <fullName evidence="6">N-acylglucosamine 2-epimerase</fullName>
    </recommendedName>
</protein>
<keyword evidence="2" id="KW-0413">Isomerase</keyword>